<accession>A0ACC1CPG9</accession>
<evidence type="ECO:0000313" key="1">
    <source>
        <dbReference type="EMBL" id="KAJ0173410.1"/>
    </source>
</evidence>
<comment type="caution">
    <text evidence="1">The sequence shown here is derived from an EMBL/GenBank/DDBJ whole genome shotgun (WGS) entry which is preliminary data.</text>
</comment>
<dbReference type="EMBL" id="CM034405">
    <property type="protein sequence ID" value="KAJ0173410.1"/>
    <property type="molecule type" value="Genomic_DNA"/>
</dbReference>
<dbReference type="Proteomes" id="UP000824533">
    <property type="component" value="Linkage Group LG19"/>
</dbReference>
<proteinExistence type="predicted"/>
<keyword evidence="2" id="KW-1185">Reference proteome</keyword>
<protein>
    <submittedName>
        <fullName evidence="1">Uncharacterized protein</fullName>
    </submittedName>
</protein>
<reference evidence="1 2" key="1">
    <citation type="journal article" date="2021" name="Front. Genet.">
        <title>Chromosome-Level Genome Assembly Reveals Significant Gene Expansion in the Toll and IMD Signaling Pathways of Dendrolimus kikuchii.</title>
        <authorList>
            <person name="Zhou J."/>
            <person name="Wu P."/>
            <person name="Xiong Z."/>
            <person name="Liu N."/>
            <person name="Zhao N."/>
            <person name="Ji M."/>
            <person name="Qiu Y."/>
            <person name="Yang B."/>
        </authorList>
    </citation>
    <scope>NUCLEOTIDE SEQUENCE [LARGE SCALE GENOMIC DNA]</scope>
    <source>
        <strain evidence="1">Ann1</strain>
    </source>
</reference>
<name>A0ACC1CPG9_9NEOP</name>
<evidence type="ECO:0000313" key="2">
    <source>
        <dbReference type="Proteomes" id="UP000824533"/>
    </source>
</evidence>
<sequence length="594" mass="66318">MEGVSWHFCIVYLFSVYSNGEPMTCDVRARTDSGWVCGLRRVADDGVVFASFLGVPYARQPVGQLRFAELKPAEPWNDYLDATQEGPVCPQYDKVYGNLVRPDREMSEACIRANIHVPEAALPSSDASSSPVEDPFGHAAGLQRDDPKEEHKGLPILVFIHGGGFQSGSGDTDLHGPEYLVGKGMLVATFNYRINVFGFLSINTPDIPGNAGLRDMITFLRWMKKNARSFGGDPENVTLMGQSAGAACAHILSLSESAKGLFKRLILLSGTGIPSFFSASPIYAKTIATMFLKQLGINSTNPEEIHKELITVPLERIIKANQQVQFDIGLTSFVPVVEGIHPGVTRVLDDEPIDLIKRGRGKEYPIIMGFTNAEGEFFRRRIQYQDLIGRIQNNSALLLNSRLVFSTPPNVSRDLGKKVGSKYFNGPPNLEDFIKIVTYNFFEYPAFKLAQWRSETDSAATYMYEFSYTSDLNIIRDALMLVDYEGATHVEDLTYVFKERQYLGDFGTLPPRDNLIKAWMTSFIYNFMMCSNPTCIEDEVSPWPKVQKGSLNYQVVAEPAYNSEPTPKQWDMISFFDSIEEKARNTAFSTPTAA</sequence>
<gene>
    <name evidence="1" type="ORF">K1T71_010559</name>
</gene>
<organism evidence="1 2">
    <name type="scientific">Dendrolimus kikuchii</name>
    <dbReference type="NCBI Taxonomy" id="765133"/>
    <lineage>
        <taxon>Eukaryota</taxon>
        <taxon>Metazoa</taxon>
        <taxon>Ecdysozoa</taxon>
        <taxon>Arthropoda</taxon>
        <taxon>Hexapoda</taxon>
        <taxon>Insecta</taxon>
        <taxon>Pterygota</taxon>
        <taxon>Neoptera</taxon>
        <taxon>Endopterygota</taxon>
        <taxon>Lepidoptera</taxon>
        <taxon>Glossata</taxon>
        <taxon>Ditrysia</taxon>
        <taxon>Bombycoidea</taxon>
        <taxon>Lasiocampidae</taxon>
        <taxon>Dendrolimus</taxon>
    </lineage>
</organism>